<keyword evidence="2" id="KW-0645">Protease</keyword>
<keyword evidence="5" id="KW-0862">Zinc</keyword>
<dbReference type="Proteomes" id="UP000316659">
    <property type="component" value="Unassembled WGS sequence"/>
</dbReference>
<evidence type="ECO:0000313" key="9">
    <source>
        <dbReference type="EMBL" id="GED08934.1"/>
    </source>
</evidence>
<sequence>MAPTTCEGEKMTSPPTIAELPADQRPRERLARHGVTGLSDAELLAILLGSGLRGVNVVDLAARLLASYGGVGGLRQVDVAALSAEPGVGPAKSARVVAALALAARAEVSVDDRAVVARSSDVARLATPHLAGARRERVVLVVCGAGNRVLATVVVSDGGAHHASFPVREVLAEVLRRDGVAFALAHNHPGGDPAPSTADRVVTRSLRDAAAGVGLRFLDHVVLAGSAWASAIDPT</sequence>
<dbReference type="PANTHER" id="PTHR30471">
    <property type="entry name" value="DNA REPAIR PROTEIN RADC"/>
    <property type="match status" value="1"/>
</dbReference>
<evidence type="ECO:0000256" key="2">
    <source>
        <dbReference type="ARBA" id="ARBA00022670"/>
    </source>
</evidence>
<dbReference type="Gene3D" id="3.40.140.10">
    <property type="entry name" value="Cytidine Deaminase, domain 2"/>
    <property type="match status" value="1"/>
</dbReference>
<evidence type="ECO:0000256" key="4">
    <source>
        <dbReference type="ARBA" id="ARBA00022801"/>
    </source>
</evidence>
<reference evidence="9 10" key="1">
    <citation type="submission" date="2019-06" db="EMBL/GenBank/DDBJ databases">
        <title>Whole genome shotgun sequence of Cellulosimicrobium cellulans NBRC 15516.</title>
        <authorList>
            <person name="Hosoyama A."/>
            <person name="Uohara A."/>
            <person name="Ohji S."/>
            <person name="Ichikawa N."/>
        </authorList>
    </citation>
    <scope>NUCLEOTIDE SEQUENCE [LARGE SCALE GENOMIC DNA]</scope>
    <source>
        <strain evidence="9 10">NBRC 15516</strain>
    </source>
</reference>
<dbReference type="PROSITE" id="PS50249">
    <property type="entry name" value="MPN"/>
    <property type="match status" value="1"/>
</dbReference>
<dbReference type="GO" id="GO:0046872">
    <property type="term" value="F:metal ion binding"/>
    <property type="evidence" value="ECO:0007669"/>
    <property type="project" value="UniProtKB-KW"/>
</dbReference>
<evidence type="ECO:0000313" key="10">
    <source>
        <dbReference type="Proteomes" id="UP000316659"/>
    </source>
</evidence>
<dbReference type="Pfam" id="PF04002">
    <property type="entry name" value="RadC"/>
    <property type="match status" value="1"/>
</dbReference>
<feature type="domain" description="MPN" evidence="8">
    <location>
        <begin position="115"/>
        <end position="235"/>
    </location>
</feature>
<evidence type="ECO:0000256" key="3">
    <source>
        <dbReference type="ARBA" id="ARBA00022723"/>
    </source>
</evidence>
<dbReference type="GO" id="GO:0008237">
    <property type="term" value="F:metallopeptidase activity"/>
    <property type="evidence" value="ECO:0007669"/>
    <property type="project" value="UniProtKB-KW"/>
</dbReference>
<dbReference type="InterPro" id="IPR046778">
    <property type="entry name" value="UPF0758_N"/>
</dbReference>
<dbReference type="InterPro" id="IPR025657">
    <property type="entry name" value="RadC_JAB"/>
</dbReference>
<comment type="caution">
    <text evidence="9">The sequence shown here is derived from an EMBL/GenBank/DDBJ whole genome shotgun (WGS) entry which is preliminary data.</text>
</comment>
<evidence type="ECO:0000256" key="7">
    <source>
        <dbReference type="RuleBase" id="RU003797"/>
    </source>
</evidence>
<comment type="similarity">
    <text evidence="1 7">Belongs to the UPF0758 family.</text>
</comment>
<gene>
    <name evidence="9" type="ORF">CCE02nite_09330</name>
</gene>
<dbReference type="InterPro" id="IPR010994">
    <property type="entry name" value="RuvA_2-like"/>
</dbReference>
<evidence type="ECO:0000259" key="8">
    <source>
        <dbReference type="PROSITE" id="PS50249"/>
    </source>
</evidence>
<dbReference type="SUPFAM" id="SSF102712">
    <property type="entry name" value="JAB1/MPN domain"/>
    <property type="match status" value="1"/>
</dbReference>
<dbReference type="EMBL" id="BJNZ01000004">
    <property type="protein sequence ID" value="GED08934.1"/>
    <property type="molecule type" value="Genomic_DNA"/>
</dbReference>
<proteinExistence type="inferred from homology"/>
<name>A0A4Y4DYR9_CELCE</name>
<organism evidence="9 10">
    <name type="scientific">Cellulosimicrobium cellulans</name>
    <name type="common">Arthrobacter luteus</name>
    <dbReference type="NCBI Taxonomy" id="1710"/>
    <lineage>
        <taxon>Bacteria</taxon>
        <taxon>Bacillati</taxon>
        <taxon>Actinomycetota</taxon>
        <taxon>Actinomycetes</taxon>
        <taxon>Micrococcales</taxon>
        <taxon>Promicromonosporaceae</taxon>
        <taxon>Cellulosimicrobium</taxon>
    </lineage>
</organism>
<dbReference type="AlphaFoldDB" id="A0A4Y4DYR9"/>
<evidence type="ECO:0000256" key="1">
    <source>
        <dbReference type="ARBA" id="ARBA00010243"/>
    </source>
</evidence>
<dbReference type="SUPFAM" id="SSF47781">
    <property type="entry name" value="RuvA domain 2-like"/>
    <property type="match status" value="1"/>
</dbReference>
<dbReference type="GO" id="GO:0006508">
    <property type="term" value="P:proteolysis"/>
    <property type="evidence" value="ECO:0007669"/>
    <property type="project" value="UniProtKB-KW"/>
</dbReference>
<protein>
    <submittedName>
        <fullName evidence="9">UPF0758 protein</fullName>
    </submittedName>
</protein>
<dbReference type="Pfam" id="PF20582">
    <property type="entry name" value="UPF0758_N"/>
    <property type="match status" value="1"/>
</dbReference>
<dbReference type="InterPro" id="IPR001405">
    <property type="entry name" value="UPF0758"/>
</dbReference>
<keyword evidence="6" id="KW-0482">Metalloprotease</keyword>
<evidence type="ECO:0000256" key="5">
    <source>
        <dbReference type="ARBA" id="ARBA00022833"/>
    </source>
</evidence>
<keyword evidence="4" id="KW-0378">Hydrolase</keyword>
<evidence type="ECO:0000256" key="6">
    <source>
        <dbReference type="ARBA" id="ARBA00023049"/>
    </source>
</evidence>
<accession>A0A4Y4DYR9</accession>
<dbReference type="InterPro" id="IPR037518">
    <property type="entry name" value="MPN"/>
</dbReference>
<dbReference type="PANTHER" id="PTHR30471:SF3">
    <property type="entry name" value="UPF0758 PROTEIN YEES-RELATED"/>
    <property type="match status" value="1"/>
</dbReference>
<keyword evidence="3" id="KW-0479">Metal-binding</keyword>
<dbReference type="NCBIfam" id="TIGR00608">
    <property type="entry name" value="radc"/>
    <property type="match status" value="1"/>
</dbReference>